<keyword evidence="2" id="KW-1185">Reference proteome</keyword>
<name>A0A9P6N6P6_9BASI</name>
<dbReference type="Proteomes" id="UP000886653">
    <property type="component" value="Unassembled WGS sequence"/>
</dbReference>
<gene>
    <name evidence="1" type="ORF">CROQUDRAFT_382316</name>
</gene>
<proteinExistence type="predicted"/>
<dbReference type="AlphaFoldDB" id="A0A9P6N6P6"/>
<reference evidence="1" key="1">
    <citation type="submission" date="2013-11" db="EMBL/GenBank/DDBJ databases">
        <title>Genome sequence of the fusiform rust pathogen reveals effectors for host alternation and coevolution with pine.</title>
        <authorList>
            <consortium name="DOE Joint Genome Institute"/>
            <person name="Smith K."/>
            <person name="Pendleton A."/>
            <person name="Kubisiak T."/>
            <person name="Anderson C."/>
            <person name="Salamov A."/>
            <person name="Aerts A."/>
            <person name="Riley R."/>
            <person name="Clum A."/>
            <person name="Lindquist E."/>
            <person name="Ence D."/>
            <person name="Campbell M."/>
            <person name="Kronenberg Z."/>
            <person name="Feau N."/>
            <person name="Dhillon B."/>
            <person name="Hamelin R."/>
            <person name="Burleigh J."/>
            <person name="Smith J."/>
            <person name="Yandell M."/>
            <person name="Nelson C."/>
            <person name="Grigoriev I."/>
            <person name="Davis J."/>
        </authorList>
    </citation>
    <scope>NUCLEOTIDE SEQUENCE</scope>
    <source>
        <strain evidence="1">G11</strain>
    </source>
</reference>
<dbReference type="OrthoDB" id="2151982at2759"/>
<organism evidence="1 2">
    <name type="scientific">Cronartium quercuum f. sp. fusiforme G11</name>
    <dbReference type="NCBI Taxonomy" id="708437"/>
    <lineage>
        <taxon>Eukaryota</taxon>
        <taxon>Fungi</taxon>
        <taxon>Dikarya</taxon>
        <taxon>Basidiomycota</taxon>
        <taxon>Pucciniomycotina</taxon>
        <taxon>Pucciniomycetes</taxon>
        <taxon>Pucciniales</taxon>
        <taxon>Coleosporiaceae</taxon>
        <taxon>Cronartium</taxon>
    </lineage>
</organism>
<comment type="caution">
    <text evidence="1">The sequence shown here is derived from an EMBL/GenBank/DDBJ whole genome shotgun (WGS) entry which is preliminary data.</text>
</comment>
<evidence type="ECO:0000313" key="2">
    <source>
        <dbReference type="Proteomes" id="UP000886653"/>
    </source>
</evidence>
<dbReference type="EMBL" id="MU167472">
    <property type="protein sequence ID" value="KAG0140143.1"/>
    <property type="molecule type" value="Genomic_DNA"/>
</dbReference>
<evidence type="ECO:0008006" key="3">
    <source>
        <dbReference type="Google" id="ProtNLM"/>
    </source>
</evidence>
<protein>
    <recommendedName>
        <fullName evidence="3">S-adenosyl-L-methionine-dependent methyltransferase</fullName>
    </recommendedName>
</protein>
<accession>A0A9P6N6P6</accession>
<evidence type="ECO:0000313" key="1">
    <source>
        <dbReference type="EMBL" id="KAG0140143.1"/>
    </source>
</evidence>
<sequence length="196" mass="21678">MEQSSSPMEETFSNGHCLTTPSIQLPTLSTIRTLSSTCCIALSCPLILALRRTFTSSGDGQILSVGSGSGLLEAYMVADGMNVIGIDLESTNKYLPPERFVGIRGTWDMGPGVLLTSTRKLLFAYPKPVDLVLQRYIKKMAKLEMIVWIGPATDWPEVVSALDQVASWSNESKEIFDVTEPYERFMVMRCERRAGD</sequence>